<dbReference type="Gene3D" id="2.40.360.20">
    <property type="match status" value="1"/>
</dbReference>
<feature type="compositionally biased region" description="Polar residues" evidence="1">
    <location>
        <begin position="158"/>
        <end position="170"/>
    </location>
</feature>
<evidence type="ECO:0000256" key="1">
    <source>
        <dbReference type="SAM" id="MobiDB-lite"/>
    </source>
</evidence>
<organism evidence="2 3">
    <name type="scientific">Thiocapsa roseopersicina</name>
    <dbReference type="NCBI Taxonomy" id="1058"/>
    <lineage>
        <taxon>Bacteria</taxon>
        <taxon>Pseudomonadati</taxon>
        <taxon>Pseudomonadota</taxon>
        <taxon>Gammaproteobacteria</taxon>
        <taxon>Chromatiales</taxon>
        <taxon>Chromatiaceae</taxon>
        <taxon>Thiocapsa</taxon>
    </lineage>
</organism>
<sequence length="363" mass="38739">MNRSSTSTPRGCCRHPRSVPCALPSTLALLLVAGLLGFGPVVATVEETAPPSATDGLGADPGNAPAAPEVAGADADAEIVAAIQAGTVLKDMTMPQVLQARGEPLRKEVIPPDAELWHYAEGEVAFSEGKVSYVSLIASPVPPPATPELRDPPLREQAQPQRHLPSQGQHGQVGPPPIRVGDTYVYASKNPDDSAASLTTRRTVTAIAPNVVLSSLSLERKNAKPRTLRFDRQWNLLASRSPDGSGRDYAPPLKYYDFPLFPGKTWQQTTTETDIRTGAVRTHTVAGVVEDWDVVTVPAGTFRAIKVSLRTELYDPSSGESIPGTDVSWYVPEVKRSVKSVTTGKGGGRRVIELLQYSLGANP</sequence>
<evidence type="ECO:0000313" key="3">
    <source>
        <dbReference type="Proteomes" id="UP000198816"/>
    </source>
</evidence>
<keyword evidence="3" id="KW-1185">Reference proteome</keyword>
<evidence type="ECO:0000313" key="2">
    <source>
        <dbReference type="EMBL" id="SDX45552.1"/>
    </source>
</evidence>
<dbReference type="Proteomes" id="UP000198816">
    <property type="component" value="Unassembled WGS sequence"/>
</dbReference>
<gene>
    <name evidence="2" type="ORF">SAMN05421783_12725</name>
</gene>
<dbReference type="AlphaFoldDB" id="A0A1H3BU31"/>
<protein>
    <submittedName>
        <fullName evidence="2">Uncharacterized protein</fullName>
    </submittedName>
</protein>
<name>A0A1H3BU31_THIRO</name>
<reference evidence="3" key="1">
    <citation type="submission" date="2016-10" db="EMBL/GenBank/DDBJ databases">
        <authorList>
            <person name="Varghese N."/>
            <person name="Submissions S."/>
        </authorList>
    </citation>
    <scope>NUCLEOTIDE SEQUENCE [LARGE SCALE GENOMIC DNA]</scope>
    <source>
        <strain evidence="3">DSM 217</strain>
    </source>
</reference>
<proteinExistence type="predicted"/>
<accession>A0A1H3BU31</accession>
<feature type="region of interest" description="Disordered" evidence="1">
    <location>
        <begin position="142"/>
        <end position="182"/>
    </location>
</feature>
<dbReference type="EMBL" id="FNNZ01000027">
    <property type="protein sequence ID" value="SDX45552.1"/>
    <property type="molecule type" value="Genomic_DNA"/>
</dbReference>
<dbReference type="STRING" id="1058.SAMN05421783_12725"/>